<evidence type="ECO:0000313" key="3">
    <source>
        <dbReference type="Proteomes" id="UP000824019"/>
    </source>
</evidence>
<dbReference type="AlphaFoldDB" id="A0A9E1BBW9"/>
<evidence type="ECO:0000313" key="2">
    <source>
        <dbReference type="EMBL" id="MBS5830970.1"/>
    </source>
</evidence>
<feature type="non-terminal residue" evidence="2">
    <location>
        <position position="58"/>
    </location>
</feature>
<accession>A0A9E1BBW9</accession>
<dbReference type="Proteomes" id="UP000824019">
    <property type="component" value="Unassembled WGS sequence"/>
</dbReference>
<dbReference type="EMBL" id="JAHAKR010000520">
    <property type="protein sequence ID" value="MBS5830970.1"/>
    <property type="molecule type" value="Genomic_DNA"/>
</dbReference>
<feature type="transmembrane region" description="Helical" evidence="1">
    <location>
        <begin position="12"/>
        <end position="36"/>
    </location>
</feature>
<organism evidence="2 3">
    <name type="scientific">Campylobacter concisus</name>
    <dbReference type="NCBI Taxonomy" id="199"/>
    <lineage>
        <taxon>Bacteria</taxon>
        <taxon>Pseudomonadati</taxon>
        <taxon>Campylobacterota</taxon>
        <taxon>Epsilonproteobacteria</taxon>
        <taxon>Campylobacterales</taxon>
        <taxon>Campylobacteraceae</taxon>
        <taxon>Campylobacter</taxon>
    </lineage>
</organism>
<keyword evidence="1" id="KW-0472">Membrane</keyword>
<protein>
    <submittedName>
        <fullName evidence="2">PepSY domain-containing protein</fullName>
    </submittedName>
</protein>
<proteinExistence type="predicted"/>
<evidence type="ECO:0000256" key="1">
    <source>
        <dbReference type="SAM" id="Phobius"/>
    </source>
</evidence>
<dbReference type="InterPro" id="IPR005625">
    <property type="entry name" value="PepSY-ass_TM"/>
</dbReference>
<reference evidence="2" key="1">
    <citation type="submission" date="2021-02" db="EMBL/GenBank/DDBJ databases">
        <title>Infant gut strain persistence is associated with maternal origin, phylogeny, and functional potential including surface adhesion and iron acquisition.</title>
        <authorList>
            <person name="Lou Y.C."/>
        </authorList>
    </citation>
    <scope>NUCLEOTIDE SEQUENCE</scope>
    <source>
        <strain evidence="2">L3_101_000G1_dasL3_101_000G1_concoct_7_sub</strain>
    </source>
</reference>
<sequence>MKFLNLKLFYKVHAYLSLLFFIPLVVVCFSGAILVYKDELNSLFIPNIVNVNLNKENL</sequence>
<keyword evidence="1" id="KW-1133">Transmembrane helix</keyword>
<comment type="caution">
    <text evidence="2">The sequence shown here is derived from an EMBL/GenBank/DDBJ whole genome shotgun (WGS) entry which is preliminary data.</text>
</comment>
<gene>
    <name evidence="2" type="ORF">KIC69_09125</name>
</gene>
<name>A0A9E1BBW9_9BACT</name>
<dbReference type="Pfam" id="PF03929">
    <property type="entry name" value="PepSY_TM"/>
    <property type="match status" value="1"/>
</dbReference>
<keyword evidence="1" id="KW-0812">Transmembrane</keyword>